<dbReference type="InParanoid" id="B0WD56"/>
<accession>B0WD56</accession>
<dbReference type="GO" id="GO:0005198">
    <property type="term" value="F:structural molecule activity"/>
    <property type="evidence" value="ECO:0007669"/>
    <property type="project" value="TreeGrafter"/>
</dbReference>
<evidence type="ECO:0000313" key="5">
    <source>
        <dbReference type="EnsemblMetazoa" id="CPIJ004999-PA"/>
    </source>
</evidence>
<dbReference type="KEGG" id="cqu:CpipJ_CPIJ004999"/>
<evidence type="ECO:0000256" key="1">
    <source>
        <dbReference type="ARBA" id="ARBA00022448"/>
    </source>
</evidence>
<dbReference type="eggNOG" id="KOG0307">
    <property type="taxonomic scope" value="Eukaryota"/>
</dbReference>
<dbReference type="VEuPathDB" id="VectorBase:CQUJHB006664"/>
<sequence length="516" mass="58247">MTQHFSTLALKKTRWQHDVTPRPYASQSCDCQLGVPSLLERDRKPDANKRPTDDVQLSCKHTLNVLTVVVVFRSSGLDLGNRNGDFFTGDRIALQCWRKGSVHRGTDYRIRTLEESVRRWTDCLPMLAKRFGPPVDGLLNKDARGIRPPVDRLPCNVCEKVRSTGGQITGQGCKRNPSAGGRTAFQCLRKGSVHRRMDCLTIFANRFGQPVDGLLNKDARGICPPVDGLPSNVGEKDISAKYEYSAKPHFPEIFSIPAWMCLGPDWPKRQHRCITGVRRDSLNRQSFRIIFITICDGSHVPTNQHEPLAHPKQPLTPIIHFHSERCAVWTTTRTTINCWPRERQIFIWDLNITAAPMSPGVAWNRQVQHIPASIFHHQTDRHPIADPLARAIQWHPVVAWCPRSDLVPEGFRVGRFQRQNTHYCWNQNSEEQNGEILSELATTNQWNFDVAWCPRKLALIAGSSFDGNVTVYSINGGAHAQVQMVNKIADSFPGVDSIEHEPVHPFAGQPQPICTI</sequence>
<evidence type="ECO:0000313" key="6">
    <source>
        <dbReference type="Proteomes" id="UP000002320"/>
    </source>
</evidence>
<dbReference type="VEuPathDB" id="VectorBase:CPIJ004999"/>
<dbReference type="STRING" id="7176.B0WD56"/>
<name>B0WD56_CULQU</name>
<proteinExistence type="predicted"/>
<dbReference type="HOGENOM" id="CLU_449980_0_0_1"/>
<dbReference type="SUPFAM" id="SSF101908">
    <property type="entry name" value="Putative isomerase YbhE"/>
    <property type="match status" value="1"/>
</dbReference>
<dbReference type="GO" id="GO:0030127">
    <property type="term" value="C:COPII vesicle coat"/>
    <property type="evidence" value="ECO:0007669"/>
    <property type="project" value="TreeGrafter"/>
</dbReference>
<dbReference type="PANTHER" id="PTHR13923">
    <property type="entry name" value="SEC31-RELATED PROTEIN"/>
    <property type="match status" value="1"/>
</dbReference>
<keyword evidence="1" id="KW-0813">Transport</keyword>
<evidence type="ECO:0000256" key="3">
    <source>
        <dbReference type="ARBA" id="ARBA00022737"/>
    </source>
</evidence>
<keyword evidence="2" id="KW-0853">WD repeat</keyword>
<dbReference type="AlphaFoldDB" id="B0WD56"/>
<protein>
    <submittedName>
        <fullName evidence="4">Vesicle associated protein</fullName>
    </submittedName>
</protein>
<dbReference type="Gene3D" id="2.130.10.10">
    <property type="entry name" value="YVTN repeat-like/Quinoprotein amine dehydrogenase"/>
    <property type="match status" value="1"/>
</dbReference>
<dbReference type="EMBL" id="DS231893">
    <property type="protein sequence ID" value="EDS44191.1"/>
    <property type="molecule type" value="Genomic_DNA"/>
</dbReference>
<keyword evidence="3" id="KW-0677">Repeat</keyword>
<dbReference type="InterPro" id="IPR015943">
    <property type="entry name" value="WD40/YVTN_repeat-like_dom_sf"/>
</dbReference>
<dbReference type="GO" id="GO:0090110">
    <property type="term" value="P:COPII-coated vesicle cargo loading"/>
    <property type="evidence" value="ECO:0007669"/>
    <property type="project" value="TreeGrafter"/>
</dbReference>
<evidence type="ECO:0000313" key="4">
    <source>
        <dbReference type="EMBL" id="EDS44191.1"/>
    </source>
</evidence>
<gene>
    <name evidence="5" type="primary">6036608</name>
    <name evidence="4" type="ORF">CpipJ_CPIJ004999</name>
</gene>
<keyword evidence="6" id="KW-1185">Reference proteome</keyword>
<dbReference type="Proteomes" id="UP000002320">
    <property type="component" value="Unassembled WGS sequence"/>
</dbReference>
<dbReference type="EnsemblMetazoa" id="CPIJ004999-RA">
    <property type="protein sequence ID" value="CPIJ004999-PA"/>
    <property type="gene ID" value="CPIJ004999"/>
</dbReference>
<dbReference type="GO" id="GO:0007029">
    <property type="term" value="P:endoplasmic reticulum organization"/>
    <property type="evidence" value="ECO:0007669"/>
    <property type="project" value="TreeGrafter"/>
</dbReference>
<organism>
    <name type="scientific">Culex quinquefasciatus</name>
    <name type="common">Southern house mosquito</name>
    <name type="synonym">Culex pungens</name>
    <dbReference type="NCBI Taxonomy" id="7176"/>
    <lineage>
        <taxon>Eukaryota</taxon>
        <taxon>Metazoa</taxon>
        <taxon>Ecdysozoa</taxon>
        <taxon>Arthropoda</taxon>
        <taxon>Hexapoda</taxon>
        <taxon>Insecta</taxon>
        <taxon>Pterygota</taxon>
        <taxon>Neoptera</taxon>
        <taxon>Endopterygota</taxon>
        <taxon>Diptera</taxon>
        <taxon>Nematocera</taxon>
        <taxon>Culicoidea</taxon>
        <taxon>Culicidae</taxon>
        <taxon>Culicinae</taxon>
        <taxon>Culicini</taxon>
        <taxon>Culex</taxon>
        <taxon>Culex</taxon>
    </lineage>
</organism>
<reference evidence="4" key="1">
    <citation type="submission" date="2007-03" db="EMBL/GenBank/DDBJ databases">
        <title>Annotation of Culex pipiens quinquefasciatus.</title>
        <authorList>
            <consortium name="The Broad Institute Genome Sequencing Platform"/>
            <person name="Atkinson P.W."/>
            <person name="Hemingway J."/>
            <person name="Christensen B.M."/>
            <person name="Higgs S."/>
            <person name="Kodira C."/>
            <person name="Hannick L."/>
            <person name="Megy K."/>
            <person name="O'Leary S."/>
            <person name="Pearson M."/>
            <person name="Haas B.J."/>
            <person name="Mauceli E."/>
            <person name="Wortman J.R."/>
            <person name="Lee N.H."/>
            <person name="Guigo R."/>
            <person name="Stanke M."/>
            <person name="Alvarado L."/>
            <person name="Amedeo P."/>
            <person name="Antoine C.H."/>
            <person name="Arensburger P."/>
            <person name="Bidwell S.L."/>
            <person name="Crawford M."/>
            <person name="Camaro F."/>
            <person name="Devon K."/>
            <person name="Engels R."/>
            <person name="Hammond M."/>
            <person name="Howarth C."/>
            <person name="Koehrsen M."/>
            <person name="Lawson D."/>
            <person name="Montgomery P."/>
            <person name="Nene V."/>
            <person name="Nusbaum C."/>
            <person name="Puiu D."/>
            <person name="Romero-Severson J."/>
            <person name="Severson D.W."/>
            <person name="Shumway M."/>
            <person name="Sisk P."/>
            <person name="Stolte C."/>
            <person name="Zeng Q."/>
            <person name="Eisenstadt E."/>
            <person name="Fraser-Liggett C."/>
            <person name="Strausberg R."/>
            <person name="Galagan J."/>
            <person name="Birren B."/>
            <person name="Collins F.H."/>
        </authorList>
    </citation>
    <scope>NUCLEOTIDE SEQUENCE [LARGE SCALE GENOMIC DNA]</scope>
    <source>
        <strain evidence="4">JHB</strain>
    </source>
</reference>
<dbReference type="InterPro" id="IPR040251">
    <property type="entry name" value="SEC31-like"/>
</dbReference>
<reference evidence="5" key="2">
    <citation type="submission" date="2020-05" db="UniProtKB">
        <authorList>
            <consortium name="EnsemblMetazoa"/>
        </authorList>
    </citation>
    <scope>IDENTIFICATION</scope>
    <source>
        <strain evidence="5">JHB</strain>
    </source>
</reference>
<dbReference type="OrthoDB" id="542917at2759"/>
<evidence type="ECO:0000256" key="2">
    <source>
        <dbReference type="ARBA" id="ARBA00022574"/>
    </source>
</evidence>
<dbReference type="PANTHER" id="PTHR13923:SF11">
    <property type="entry name" value="SECRETORY 31, ISOFORM D"/>
    <property type="match status" value="1"/>
</dbReference>
<dbReference type="GO" id="GO:0070971">
    <property type="term" value="C:endoplasmic reticulum exit site"/>
    <property type="evidence" value="ECO:0007669"/>
    <property type="project" value="TreeGrafter"/>
</dbReference>